<feature type="domain" description="Major facilitator superfamily (MFS) profile" evidence="7">
    <location>
        <begin position="13"/>
        <end position="455"/>
    </location>
</feature>
<keyword evidence="4 6" id="KW-1133">Transmembrane helix</keyword>
<feature type="transmembrane region" description="Helical" evidence="6">
    <location>
        <begin position="421"/>
        <end position="447"/>
    </location>
</feature>
<dbReference type="RefSeq" id="WP_065858337.1">
    <property type="nucleotide sequence ID" value="NZ_LYPC01000028.1"/>
</dbReference>
<feature type="transmembrane region" description="Helical" evidence="6">
    <location>
        <begin position="345"/>
        <end position="366"/>
    </location>
</feature>
<feature type="transmembrane region" description="Helical" evidence="6">
    <location>
        <begin position="12"/>
        <end position="34"/>
    </location>
</feature>
<reference evidence="9" key="1">
    <citation type="submission" date="2016-05" db="EMBL/GenBank/DDBJ databases">
        <title>Paenibacillus oryzae. sp. nov., isolated from the rice root.</title>
        <authorList>
            <person name="Zhang J."/>
            <person name="Zhang X."/>
        </authorList>
    </citation>
    <scope>NUCLEOTIDE SEQUENCE [LARGE SCALE GENOMIC DNA]</scope>
    <source>
        <strain evidence="9">KCTC13222</strain>
    </source>
</reference>
<keyword evidence="3 6" id="KW-0812">Transmembrane</keyword>
<comment type="subcellular location">
    <subcellularLocation>
        <location evidence="1">Cell membrane</location>
        <topology evidence="1">Multi-pass membrane protein</topology>
    </subcellularLocation>
</comment>
<organism evidence="8 9">
    <name type="scientific">Paenibacillus pectinilyticus</name>
    <dbReference type="NCBI Taxonomy" id="512399"/>
    <lineage>
        <taxon>Bacteria</taxon>
        <taxon>Bacillati</taxon>
        <taxon>Bacillota</taxon>
        <taxon>Bacilli</taxon>
        <taxon>Bacillales</taxon>
        <taxon>Paenibacillaceae</taxon>
        <taxon>Paenibacillus</taxon>
    </lineage>
</organism>
<dbReference type="Gene3D" id="1.20.1250.20">
    <property type="entry name" value="MFS general substrate transporter like domains"/>
    <property type="match status" value="1"/>
</dbReference>
<dbReference type="Proteomes" id="UP000093309">
    <property type="component" value="Unassembled WGS sequence"/>
</dbReference>
<feature type="transmembrane region" description="Helical" evidence="6">
    <location>
        <begin position="46"/>
        <end position="67"/>
    </location>
</feature>
<feature type="transmembrane region" description="Helical" evidence="6">
    <location>
        <begin position="79"/>
        <end position="105"/>
    </location>
</feature>
<feature type="transmembrane region" description="Helical" evidence="6">
    <location>
        <begin position="220"/>
        <end position="245"/>
    </location>
</feature>
<sequence length="468" mass="50295">MATKAPLQTADKLMRILMFTMALSMMSGVMFNIALPKISSEFHLSIAQVSWLSSAYILIYAIGAVTYGKLADRYRLKDLVTFGLLLFAVGSLIGLTSQTFAMALIGRCLQASGAAVIPAMSMIIPLRFFPPERRGAALGMTAVGLAFGNALGPVVAALLISTLQWRWLFAVSLLSLVTLPFYRAYLGSERTVSRGRFDWLGGLLLGITIALLLLSVTTGIWLLLFGLLALGLFIARICTAGDPFIAPKLFQNRKYTLGLTISFLVSGTCCSLFVLSPLLLADVQQLPSIWIGFAMIPAAAASAIFGRKGGKLADTKGNLFVVRIASSLLLSSFLLLSTFTASSALWIALFLVLGNVGQSFMTIAISNSVSRNLPADQVGVGMGMLSMANFIGQGIAISIYGKVVDFESTASVPSWNPLYSYVSGFIFSNLYVVLAVSQILIFTLYVVTFGRQKRKVSEQKKSAVLSNI</sequence>
<feature type="transmembrane region" description="Helical" evidence="6">
    <location>
        <begin position="378"/>
        <end position="401"/>
    </location>
</feature>
<evidence type="ECO:0000313" key="9">
    <source>
        <dbReference type="Proteomes" id="UP000093309"/>
    </source>
</evidence>
<evidence type="ECO:0000256" key="1">
    <source>
        <dbReference type="ARBA" id="ARBA00004651"/>
    </source>
</evidence>
<dbReference type="Pfam" id="PF07690">
    <property type="entry name" value="MFS_1"/>
    <property type="match status" value="1"/>
</dbReference>
<keyword evidence="2" id="KW-0813">Transport</keyword>
<dbReference type="CDD" id="cd17321">
    <property type="entry name" value="MFS_MMR_MDR_like"/>
    <property type="match status" value="1"/>
</dbReference>
<comment type="caution">
    <text evidence="8">The sequence shown here is derived from an EMBL/GenBank/DDBJ whole genome shotgun (WGS) entry which is preliminary data.</text>
</comment>
<gene>
    <name evidence="8" type="ORF">A8709_06755</name>
</gene>
<dbReference type="InterPro" id="IPR020846">
    <property type="entry name" value="MFS_dom"/>
</dbReference>
<dbReference type="PROSITE" id="PS50850">
    <property type="entry name" value="MFS"/>
    <property type="match status" value="1"/>
</dbReference>
<evidence type="ECO:0000256" key="2">
    <source>
        <dbReference type="ARBA" id="ARBA00022448"/>
    </source>
</evidence>
<evidence type="ECO:0000256" key="5">
    <source>
        <dbReference type="ARBA" id="ARBA00023136"/>
    </source>
</evidence>
<dbReference type="GO" id="GO:0005886">
    <property type="term" value="C:plasma membrane"/>
    <property type="evidence" value="ECO:0007669"/>
    <property type="project" value="UniProtKB-SubCell"/>
</dbReference>
<dbReference type="PRINTS" id="PR01036">
    <property type="entry name" value="TCRTETB"/>
</dbReference>
<evidence type="ECO:0000256" key="3">
    <source>
        <dbReference type="ARBA" id="ARBA00022692"/>
    </source>
</evidence>
<dbReference type="InterPro" id="IPR036259">
    <property type="entry name" value="MFS_trans_sf"/>
</dbReference>
<accession>A0A1C0ZTF9</accession>
<evidence type="ECO:0000313" key="8">
    <source>
        <dbReference type="EMBL" id="OCT11368.1"/>
    </source>
</evidence>
<dbReference type="GO" id="GO:0022857">
    <property type="term" value="F:transmembrane transporter activity"/>
    <property type="evidence" value="ECO:0007669"/>
    <property type="project" value="InterPro"/>
</dbReference>
<feature type="transmembrane region" description="Helical" evidence="6">
    <location>
        <begin position="286"/>
        <end position="306"/>
    </location>
</feature>
<dbReference type="InterPro" id="IPR011701">
    <property type="entry name" value="MFS"/>
</dbReference>
<feature type="transmembrane region" description="Helical" evidence="6">
    <location>
        <begin position="136"/>
        <end position="161"/>
    </location>
</feature>
<feature type="transmembrane region" description="Helical" evidence="6">
    <location>
        <begin position="111"/>
        <end position="129"/>
    </location>
</feature>
<dbReference type="OrthoDB" id="2403626at2"/>
<name>A0A1C0ZTF9_9BACL</name>
<dbReference type="STRING" id="512399.A8709_06755"/>
<dbReference type="PANTHER" id="PTHR42718:SF9">
    <property type="entry name" value="MAJOR FACILITATOR SUPERFAMILY MULTIDRUG TRANSPORTER MFSC"/>
    <property type="match status" value="1"/>
</dbReference>
<proteinExistence type="predicted"/>
<feature type="transmembrane region" description="Helical" evidence="6">
    <location>
        <begin position="257"/>
        <end position="280"/>
    </location>
</feature>
<keyword evidence="5 6" id="KW-0472">Membrane</keyword>
<evidence type="ECO:0000256" key="4">
    <source>
        <dbReference type="ARBA" id="ARBA00022989"/>
    </source>
</evidence>
<dbReference type="AlphaFoldDB" id="A0A1C0ZTF9"/>
<dbReference type="SUPFAM" id="SSF103473">
    <property type="entry name" value="MFS general substrate transporter"/>
    <property type="match status" value="1"/>
</dbReference>
<keyword evidence="9" id="KW-1185">Reference proteome</keyword>
<protein>
    <submittedName>
        <fullName evidence="8">Antiporter</fullName>
    </submittedName>
</protein>
<dbReference type="EMBL" id="LYPC01000028">
    <property type="protein sequence ID" value="OCT11368.1"/>
    <property type="molecule type" value="Genomic_DNA"/>
</dbReference>
<dbReference type="Gene3D" id="1.20.1720.10">
    <property type="entry name" value="Multidrug resistance protein D"/>
    <property type="match status" value="1"/>
</dbReference>
<feature type="transmembrane region" description="Helical" evidence="6">
    <location>
        <begin position="318"/>
        <end position="339"/>
    </location>
</feature>
<dbReference type="PANTHER" id="PTHR42718">
    <property type="entry name" value="MAJOR FACILITATOR SUPERFAMILY MULTIDRUG TRANSPORTER MFSC"/>
    <property type="match status" value="1"/>
</dbReference>
<evidence type="ECO:0000259" key="7">
    <source>
        <dbReference type="PROSITE" id="PS50850"/>
    </source>
</evidence>
<feature type="transmembrane region" description="Helical" evidence="6">
    <location>
        <begin position="197"/>
        <end position="214"/>
    </location>
</feature>
<feature type="transmembrane region" description="Helical" evidence="6">
    <location>
        <begin position="167"/>
        <end position="185"/>
    </location>
</feature>
<evidence type="ECO:0000256" key="6">
    <source>
        <dbReference type="SAM" id="Phobius"/>
    </source>
</evidence>